<gene>
    <name evidence="4" type="ORF">CGI_10005932</name>
</gene>
<proteinExistence type="predicted"/>
<reference evidence="4" key="1">
    <citation type="journal article" date="2012" name="Nature">
        <title>The oyster genome reveals stress adaptation and complexity of shell formation.</title>
        <authorList>
            <person name="Zhang G."/>
            <person name="Fang X."/>
            <person name="Guo X."/>
            <person name="Li L."/>
            <person name="Luo R."/>
            <person name="Xu F."/>
            <person name="Yang P."/>
            <person name="Zhang L."/>
            <person name="Wang X."/>
            <person name="Qi H."/>
            <person name="Xiong Z."/>
            <person name="Que H."/>
            <person name="Xie Y."/>
            <person name="Holland P.W."/>
            <person name="Paps J."/>
            <person name="Zhu Y."/>
            <person name="Wu F."/>
            <person name="Chen Y."/>
            <person name="Wang J."/>
            <person name="Peng C."/>
            <person name="Meng J."/>
            <person name="Yang L."/>
            <person name="Liu J."/>
            <person name="Wen B."/>
            <person name="Zhang N."/>
            <person name="Huang Z."/>
            <person name="Zhu Q."/>
            <person name="Feng Y."/>
            <person name="Mount A."/>
            <person name="Hedgecock D."/>
            <person name="Xu Z."/>
            <person name="Liu Y."/>
            <person name="Domazet-Loso T."/>
            <person name="Du Y."/>
            <person name="Sun X."/>
            <person name="Zhang S."/>
            <person name="Liu B."/>
            <person name="Cheng P."/>
            <person name="Jiang X."/>
            <person name="Li J."/>
            <person name="Fan D."/>
            <person name="Wang W."/>
            <person name="Fu W."/>
            <person name="Wang T."/>
            <person name="Wang B."/>
            <person name="Zhang J."/>
            <person name="Peng Z."/>
            <person name="Li Y."/>
            <person name="Li N."/>
            <person name="Wang J."/>
            <person name="Chen M."/>
            <person name="He Y."/>
            <person name="Tan F."/>
            <person name="Song X."/>
            <person name="Zheng Q."/>
            <person name="Huang R."/>
            <person name="Yang H."/>
            <person name="Du X."/>
            <person name="Chen L."/>
            <person name="Yang M."/>
            <person name="Gaffney P.M."/>
            <person name="Wang S."/>
            <person name="Luo L."/>
            <person name="She Z."/>
            <person name="Ming Y."/>
            <person name="Huang W."/>
            <person name="Zhang S."/>
            <person name="Huang B."/>
            <person name="Zhang Y."/>
            <person name="Qu T."/>
            <person name="Ni P."/>
            <person name="Miao G."/>
            <person name="Wang J."/>
            <person name="Wang Q."/>
            <person name="Steinberg C.E."/>
            <person name="Wang H."/>
            <person name="Li N."/>
            <person name="Qian L."/>
            <person name="Zhang G."/>
            <person name="Li Y."/>
            <person name="Yang H."/>
            <person name="Liu X."/>
            <person name="Wang J."/>
            <person name="Yin Y."/>
            <person name="Wang J."/>
        </authorList>
    </citation>
    <scope>NUCLEOTIDE SEQUENCE [LARGE SCALE GENOMIC DNA]</scope>
    <source>
        <strain evidence="4">05x7-T-G4-1.051#20</strain>
    </source>
</reference>
<name>K1QE65_MAGGI</name>
<comment type="cofactor">
    <cofactor evidence="1">
        <name>a divalent metal cation</name>
        <dbReference type="ChEBI" id="CHEBI:60240"/>
    </cofactor>
</comment>
<dbReference type="Pfam" id="PF13359">
    <property type="entry name" value="DDE_Tnp_4"/>
    <property type="match status" value="1"/>
</dbReference>
<keyword evidence="2" id="KW-0479">Metal-binding</keyword>
<organism evidence="4">
    <name type="scientific">Magallana gigas</name>
    <name type="common">Pacific oyster</name>
    <name type="synonym">Crassostrea gigas</name>
    <dbReference type="NCBI Taxonomy" id="29159"/>
    <lineage>
        <taxon>Eukaryota</taxon>
        <taxon>Metazoa</taxon>
        <taxon>Spiralia</taxon>
        <taxon>Lophotrochozoa</taxon>
        <taxon>Mollusca</taxon>
        <taxon>Bivalvia</taxon>
        <taxon>Autobranchia</taxon>
        <taxon>Pteriomorphia</taxon>
        <taxon>Ostreida</taxon>
        <taxon>Ostreoidea</taxon>
        <taxon>Ostreidae</taxon>
        <taxon>Magallana</taxon>
    </lineage>
</organism>
<dbReference type="InParanoid" id="K1QE65"/>
<dbReference type="PANTHER" id="PTHR23080">
    <property type="entry name" value="THAP DOMAIN PROTEIN"/>
    <property type="match status" value="1"/>
</dbReference>
<evidence type="ECO:0000256" key="2">
    <source>
        <dbReference type="ARBA" id="ARBA00022723"/>
    </source>
</evidence>
<dbReference type="AlphaFoldDB" id="K1QE65"/>
<feature type="domain" description="DDE Tnp4" evidence="3">
    <location>
        <begin position="23"/>
        <end position="94"/>
    </location>
</feature>
<dbReference type="HOGENOM" id="CLU_2252599_0_0_1"/>
<sequence>MIVAGKGSDGQDVFVHKNIKVDQPDPINISSCLGKRNEMSCAAVGRHKKVSSGRVHIEPIIRQAKTFRILTERMNSSETKLASHITFVCFMLCNFKTSVVPNRV</sequence>
<accession>K1QE65</accession>
<dbReference type="InterPro" id="IPR027806">
    <property type="entry name" value="HARBI1_dom"/>
</dbReference>
<dbReference type="EMBL" id="JH818962">
    <property type="protein sequence ID" value="EKC29379.1"/>
    <property type="molecule type" value="Genomic_DNA"/>
</dbReference>
<dbReference type="GO" id="GO:0046872">
    <property type="term" value="F:metal ion binding"/>
    <property type="evidence" value="ECO:0007669"/>
    <property type="project" value="UniProtKB-KW"/>
</dbReference>
<protein>
    <recommendedName>
        <fullName evidence="3">DDE Tnp4 domain-containing protein</fullName>
    </recommendedName>
</protein>
<evidence type="ECO:0000259" key="3">
    <source>
        <dbReference type="Pfam" id="PF13359"/>
    </source>
</evidence>
<evidence type="ECO:0000313" key="4">
    <source>
        <dbReference type="EMBL" id="EKC29379.1"/>
    </source>
</evidence>
<evidence type="ECO:0000256" key="1">
    <source>
        <dbReference type="ARBA" id="ARBA00001968"/>
    </source>
</evidence>